<dbReference type="OrthoDB" id="7951431at2759"/>
<evidence type="ECO:0000313" key="1">
    <source>
        <dbReference type="Proteomes" id="UP000025227"/>
    </source>
</evidence>
<dbReference type="AlphaFoldDB" id="A0A7I4YZ52"/>
<dbReference type="InterPro" id="IPR036397">
    <property type="entry name" value="RNaseH_sf"/>
</dbReference>
<accession>A0A7I4YZ52</accession>
<sequence length="233" mass="26542">MSRNGARQPVCLMGRCRSMLRDGAFFNQNDLEDRRLPVAPTTPQWSAKSWETTVPATVIAKRTGIPRTSAQRILKKRGFKLVSKVRAYYVNEKQQKNRAECCQRLLPILSCCQLLFVEPGLKINAKYYVKQLREDILPSCSRLYRDGSFVLQQDWAPVHASRKTLAFLDSVSVEYLKKTEYPSASPDLNPLDYRAWAELNRTAMVKKLPTSPTSASHQICVAKTFDFVRGEGH</sequence>
<proteinExistence type="predicted"/>
<keyword evidence="1" id="KW-1185">Reference proteome</keyword>
<dbReference type="Proteomes" id="UP000025227">
    <property type="component" value="Unplaced"/>
</dbReference>
<name>A0A7I4YZ52_HAECO</name>
<dbReference type="WBParaSite" id="HCON_00164030-00001">
    <property type="protein sequence ID" value="HCON_00164030-00001"/>
    <property type="gene ID" value="HCON_00164030"/>
</dbReference>
<protein>
    <submittedName>
        <fullName evidence="2">HTH_Tnp_Tc3_2 domain-containing protein</fullName>
    </submittedName>
</protein>
<reference evidence="2" key="1">
    <citation type="submission" date="2020-12" db="UniProtKB">
        <authorList>
            <consortium name="WormBaseParasite"/>
        </authorList>
    </citation>
    <scope>IDENTIFICATION</scope>
    <source>
        <strain evidence="2">MHco3</strain>
    </source>
</reference>
<evidence type="ECO:0000313" key="2">
    <source>
        <dbReference type="WBParaSite" id="HCON_00164030-00001"/>
    </source>
</evidence>
<dbReference type="GO" id="GO:0003676">
    <property type="term" value="F:nucleic acid binding"/>
    <property type="evidence" value="ECO:0007669"/>
    <property type="project" value="InterPro"/>
</dbReference>
<organism evidence="1 2">
    <name type="scientific">Haemonchus contortus</name>
    <name type="common">Barber pole worm</name>
    <dbReference type="NCBI Taxonomy" id="6289"/>
    <lineage>
        <taxon>Eukaryota</taxon>
        <taxon>Metazoa</taxon>
        <taxon>Ecdysozoa</taxon>
        <taxon>Nematoda</taxon>
        <taxon>Chromadorea</taxon>
        <taxon>Rhabditida</taxon>
        <taxon>Rhabditina</taxon>
        <taxon>Rhabditomorpha</taxon>
        <taxon>Strongyloidea</taxon>
        <taxon>Trichostrongylidae</taxon>
        <taxon>Haemonchus</taxon>
    </lineage>
</organism>
<dbReference type="Gene3D" id="3.30.420.10">
    <property type="entry name" value="Ribonuclease H-like superfamily/Ribonuclease H"/>
    <property type="match status" value="1"/>
</dbReference>